<dbReference type="GO" id="GO:0005739">
    <property type="term" value="C:mitochondrion"/>
    <property type="evidence" value="ECO:0007669"/>
    <property type="project" value="UniProtKB-SubCell"/>
</dbReference>
<dbReference type="InterPro" id="IPR012337">
    <property type="entry name" value="RNaseH-like_sf"/>
</dbReference>
<dbReference type="InterPro" id="IPR000477">
    <property type="entry name" value="RT_dom"/>
</dbReference>
<feature type="coiled-coil region" evidence="3">
    <location>
        <begin position="46"/>
        <end position="73"/>
    </location>
</feature>
<dbReference type="Proteomes" id="UP001187734">
    <property type="component" value="Unassembled WGS sequence"/>
</dbReference>
<organism evidence="6 7">
    <name type="scientific">Fusarium torulosum</name>
    <dbReference type="NCBI Taxonomy" id="33205"/>
    <lineage>
        <taxon>Eukaryota</taxon>
        <taxon>Fungi</taxon>
        <taxon>Dikarya</taxon>
        <taxon>Ascomycota</taxon>
        <taxon>Pezizomycotina</taxon>
        <taxon>Sordariomycetes</taxon>
        <taxon>Hypocreomycetidae</taxon>
        <taxon>Hypocreales</taxon>
        <taxon>Nectriaceae</taxon>
        <taxon>Fusarium</taxon>
    </lineage>
</organism>
<keyword evidence="6" id="KW-0548">Nucleotidyltransferase</keyword>
<reference evidence="6" key="1">
    <citation type="submission" date="2018-03" db="EMBL/GenBank/DDBJ databases">
        <authorList>
            <person name="Guldener U."/>
        </authorList>
    </citation>
    <scope>NUCLEOTIDE SEQUENCE</scope>
</reference>
<dbReference type="CDD" id="cd01650">
    <property type="entry name" value="RT_nLTR_like"/>
    <property type="match status" value="1"/>
</dbReference>
<gene>
    <name evidence="6" type="ORF">FTOL_11996</name>
</gene>
<dbReference type="SUPFAM" id="SSF53098">
    <property type="entry name" value="Ribonuclease H-like"/>
    <property type="match status" value="1"/>
</dbReference>
<dbReference type="PANTHER" id="PTHR33481">
    <property type="entry name" value="REVERSE TRANSCRIPTASE"/>
    <property type="match status" value="1"/>
</dbReference>
<keyword evidence="2" id="KW-0496">Mitochondrion</keyword>
<evidence type="ECO:0000313" key="6">
    <source>
        <dbReference type="EMBL" id="SPJ86971.1"/>
    </source>
</evidence>
<dbReference type="InterPro" id="IPR043502">
    <property type="entry name" value="DNA/RNA_pol_sf"/>
</dbReference>
<evidence type="ECO:0000313" key="7">
    <source>
        <dbReference type="Proteomes" id="UP001187734"/>
    </source>
</evidence>
<feature type="domain" description="RNase H type-1" evidence="5">
    <location>
        <begin position="672"/>
        <end position="747"/>
    </location>
</feature>
<keyword evidence="3" id="KW-0175">Coiled coil</keyword>
<dbReference type="SUPFAM" id="SSF56672">
    <property type="entry name" value="DNA/RNA polymerases"/>
    <property type="match status" value="1"/>
</dbReference>
<protein>
    <submittedName>
        <fullName evidence="6">Related to reverse transcriptase</fullName>
    </submittedName>
</protein>
<dbReference type="Gene3D" id="3.30.420.10">
    <property type="entry name" value="Ribonuclease H-like superfamily/Ribonuclease H"/>
    <property type="match status" value="1"/>
</dbReference>
<evidence type="ECO:0000256" key="2">
    <source>
        <dbReference type="ARBA" id="ARBA00023128"/>
    </source>
</evidence>
<evidence type="ECO:0000256" key="3">
    <source>
        <dbReference type="SAM" id="Coils"/>
    </source>
</evidence>
<evidence type="ECO:0000259" key="4">
    <source>
        <dbReference type="Pfam" id="PF00078"/>
    </source>
</evidence>
<comment type="caution">
    <text evidence="6">The sequence shown here is derived from an EMBL/GenBank/DDBJ whole genome shotgun (WGS) entry which is preliminary data.</text>
</comment>
<evidence type="ECO:0000256" key="1">
    <source>
        <dbReference type="ARBA" id="ARBA00004173"/>
    </source>
</evidence>
<keyword evidence="7" id="KW-1185">Reference proteome</keyword>
<proteinExistence type="predicted"/>
<dbReference type="PANTHER" id="PTHR33481:SF1">
    <property type="entry name" value="ENDONUCLEASE_EXONUCLEASE_PHOSPHATASE DOMAIN-CONTAINING PROTEIN-RELATED"/>
    <property type="match status" value="1"/>
</dbReference>
<sequence>MSAVLEAVQALTPRAKPSPYAKRWWTHDLTQLRHVYTYWRNRARAARRAGQNAKDLENTAKAAAKQYHDAIRQRKNNHWKEFLADNDNIWKAAKYMKSGDEAAFGKVPQLVKADGTATTSHKEQAEELLAKFFPPLPDNIEDEGPRQQRAPVTMPDLTLEEVERQLWATKSWKAPGEDGLPAVVWKQVWPSVKHDVLAIFQASLDEGVIPDQWRHARIIPLKKPGKDDYTIAKAWRPISLLATLGKVLESVVAERISHAVETHGLLPTNHFGARKQRSAEQALVLLQEHIFSAWRSRHVVSLVSFDVKGAYNGVCKERLLQRMKARGIPEGLLRWIDAFCSERTATIEWWCYRLRRRLHGVGVGTEAQSNRRGIQAVIDKALDWERRSGATFEAEKTAIIHFTRYTGRVDSEPFTIKGERVFPKDQVKILGVVMDSRLHYKQHIARAATKGLGAAMELKRLKGMAPSITRQLFTAMVAPVVDYASNVWMHACKTASAYAVHRVQRVGAQAIIGSFTSVATGVAEAEAHIATIYERFWKRASKFWVDIHTLPRTNPVRNLLRRIKAFRRFISPLRRIADACKELPRDTMETIQPFALAPWEKRMQATLGGQEGEEDDKIKELAKAGWAVRIATSSSARNDLVGMGGTIRIPISLARAGKIIETFSVTLGTTEEHNPYTAELAAIARGLKYLPEMTYRVIMILTSNRSVAQAISNPRQQSGQGHIREIYDAIEKLKKDGNRVRLIWLPFDSELEIQRIAKMSARHATEPYVTPRRGTSKAKTTILSRTRANLRREMELPDGVGRHSRKVDSALPGKHTRLLYDQLPWKEASVLAQLRTGMARLNGYLYQIGAAVTDECPCGQAKETVEHFLFRCVKWMAQRKEMMLQCVEEKRGNLSFHLGGKAASDGQKWTLNMEAVRATIRFAIATGRLEQR</sequence>
<dbReference type="AlphaFoldDB" id="A0AAE8MJS1"/>
<dbReference type="GO" id="GO:0003964">
    <property type="term" value="F:RNA-directed DNA polymerase activity"/>
    <property type="evidence" value="ECO:0007669"/>
    <property type="project" value="UniProtKB-KW"/>
</dbReference>
<evidence type="ECO:0000259" key="5">
    <source>
        <dbReference type="Pfam" id="PF13456"/>
    </source>
</evidence>
<keyword evidence="6" id="KW-0808">Transferase</keyword>
<accession>A0AAE8MJS1</accession>
<feature type="domain" description="Reverse transcriptase" evidence="4">
    <location>
        <begin position="223"/>
        <end position="349"/>
    </location>
</feature>
<dbReference type="GO" id="GO:0004523">
    <property type="term" value="F:RNA-DNA hybrid ribonuclease activity"/>
    <property type="evidence" value="ECO:0007669"/>
    <property type="project" value="InterPro"/>
</dbReference>
<keyword evidence="6" id="KW-0695">RNA-directed DNA polymerase</keyword>
<dbReference type="InterPro" id="IPR036397">
    <property type="entry name" value="RNaseH_sf"/>
</dbReference>
<name>A0AAE8MJS1_9HYPO</name>
<dbReference type="Pfam" id="PF13456">
    <property type="entry name" value="RVT_3"/>
    <property type="match status" value="1"/>
</dbReference>
<dbReference type="Pfam" id="PF00078">
    <property type="entry name" value="RVT_1"/>
    <property type="match status" value="1"/>
</dbReference>
<dbReference type="GO" id="GO:0003676">
    <property type="term" value="F:nucleic acid binding"/>
    <property type="evidence" value="ECO:0007669"/>
    <property type="project" value="InterPro"/>
</dbReference>
<dbReference type="InterPro" id="IPR002156">
    <property type="entry name" value="RNaseH_domain"/>
</dbReference>
<comment type="subcellular location">
    <subcellularLocation>
        <location evidence="1">Mitochondrion</location>
    </subcellularLocation>
</comment>
<dbReference type="EMBL" id="ONZP01000540">
    <property type="protein sequence ID" value="SPJ86971.1"/>
    <property type="molecule type" value="Genomic_DNA"/>
</dbReference>